<protein>
    <submittedName>
        <fullName evidence="2">Uncharacterized protein</fullName>
    </submittedName>
</protein>
<evidence type="ECO:0000313" key="3">
    <source>
        <dbReference type="Proteomes" id="UP000323946"/>
    </source>
</evidence>
<accession>A0A5M7C8Q1</accession>
<reference evidence="2 3" key="1">
    <citation type="submission" date="2019-09" db="EMBL/GenBank/DDBJ databases">
        <title>Draft genome sequence of the thermophilic Saccharopolyspora hirsuta VKM Ac-666T.</title>
        <authorList>
            <person name="Lobastova T.G."/>
            <person name="Fokina V."/>
            <person name="Bragin E.Y."/>
            <person name="Shtratnikova V.Y."/>
            <person name="Starodumova I.P."/>
            <person name="Tarlachkov S.V."/>
            <person name="Donova M.V."/>
        </authorList>
    </citation>
    <scope>NUCLEOTIDE SEQUENCE [LARGE SCALE GENOMIC DNA]</scope>
    <source>
        <strain evidence="2 3">VKM Ac-666</strain>
    </source>
</reference>
<evidence type="ECO:0000313" key="2">
    <source>
        <dbReference type="EMBL" id="KAA5836061.1"/>
    </source>
</evidence>
<proteinExistence type="predicted"/>
<keyword evidence="1" id="KW-1133">Transmembrane helix</keyword>
<sequence length="86" mass="9879">MPLFDLLVKGWPFILLITVSYGLMCLIWPFKACRVCKGSGRITSRLGRGIRLCPPCEASGLRLRAGRKAWNSLNRLYRANRRNRRS</sequence>
<dbReference type="Proteomes" id="UP000323946">
    <property type="component" value="Unassembled WGS sequence"/>
</dbReference>
<dbReference type="OrthoDB" id="3482657at2"/>
<name>A0A5M7C8Q1_SACHI</name>
<comment type="caution">
    <text evidence="2">The sequence shown here is derived from an EMBL/GenBank/DDBJ whole genome shotgun (WGS) entry which is preliminary data.</text>
</comment>
<keyword evidence="1" id="KW-0812">Transmembrane</keyword>
<keyword evidence="3" id="KW-1185">Reference proteome</keyword>
<evidence type="ECO:0000256" key="1">
    <source>
        <dbReference type="SAM" id="Phobius"/>
    </source>
</evidence>
<gene>
    <name evidence="2" type="ORF">F1721_06900</name>
</gene>
<keyword evidence="1" id="KW-0472">Membrane</keyword>
<dbReference type="EMBL" id="VWPH01000003">
    <property type="protein sequence ID" value="KAA5836061.1"/>
    <property type="molecule type" value="Genomic_DNA"/>
</dbReference>
<organism evidence="2 3">
    <name type="scientific">Saccharopolyspora hirsuta</name>
    <dbReference type="NCBI Taxonomy" id="1837"/>
    <lineage>
        <taxon>Bacteria</taxon>
        <taxon>Bacillati</taxon>
        <taxon>Actinomycetota</taxon>
        <taxon>Actinomycetes</taxon>
        <taxon>Pseudonocardiales</taxon>
        <taxon>Pseudonocardiaceae</taxon>
        <taxon>Saccharopolyspora</taxon>
    </lineage>
</organism>
<dbReference type="AlphaFoldDB" id="A0A5M7C8Q1"/>
<feature type="transmembrane region" description="Helical" evidence="1">
    <location>
        <begin position="12"/>
        <end position="30"/>
    </location>
</feature>
<dbReference type="RefSeq" id="WP_150065721.1">
    <property type="nucleotide sequence ID" value="NZ_VWPH01000003.1"/>
</dbReference>